<proteinExistence type="predicted"/>
<organism evidence="1 2">
    <name type="scientific">Elysia crispata</name>
    <name type="common">lettuce slug</name>
    <dbReference type="NCBI Taxonomy" id="231223"/>
    <lineage>
        <taxon>Eukaryota</taxon>
        <taxon>Metazoa</taxon>
        <taxon>Spiralia</taxon>
        <taxon>Lophotrochozoa</taxon>
        <taxon>Mollusca</taxon>
        <taxon>Gastropoda</taxon>
        <taxon>Heterobranchia</taxon>
        <taxon>Euthyneura</taxon>
        <taxon>Panpulmonata</taxon>
        <taxon>Sacoglossa</taxon>
        <taxon>Placobranchoidea</taxon>
        <taxon>Plakobranchidae</taxon>
        <taxon>Elysia</taxon>
    </lineage>
</organism>
<sequence>MALHQFSPIRAVMLWPNNKYLRPETHPLVMLGMYEYVYKPLGLPVPASEEKYFADARLVYNYVMMDVLVHEPALVKVLVSTDTIVNKHEESRRRGGRRRKNEEIRTHFKSIRGTSKPHGYLHWKIVSRYYTTHIESLVVDKSVKMCSSAIQASTLQEIVPQDFLDMRQLKYSESNVEFLHALSYNLFHNNPVALFRHLSMFMEEAKPSVNLYACSFMHSLVKSARNNNTISINMMHTKIPNGLVCLGRNNKDVTAIMDRFIVMLCPYCQKPVNLAVKKKMSFGGAHKSHMFTDEFTQEVLYCVEKNKRGIFKIPLITYANGSLYSNRLCITINKNLTRVFSVTVTSYGKLSMIISDMASGDILYTPAEIDTKESDNGEIVEGWHDEVEDNFECNCLSCSPRVAEGN</sequence>
<comment type="caution">
    <text evidence="1">The sequence shown here is derived from an EMBL/GenBank/DDBJ whole genome shotgun (WGS) entry which is preliminary data.</text>
</comment>
<gene>
    <name evidence="1" type="ORF">RRG08_010309</name>
</gene>
<dbReference type="Proteomes" id="UP001283361">
    <property type="component" value="Unassembled WGS sequence"/>
</dbReference>
<name>A0AAE0XQF6_9GAST</name>
<evidence type="ECO:0000313" key="2">
    <source>
        <dbReference type="Proteomes" id="UP001283361"/>
    </source>
</evidence>
<dbReference type="EMBL" id="JAWDGP010007842">
    <property type="protein sequence ID" value="KAK3703181.1"/>
    <property type="molecule type" value="Genomic_DNA"/>
</dbReference>
<accession>A0AAE0XQF6</accession>
<reference evidence="1" key="1">
    <citation type="journal article" date="2023" name="G3 (Bethesda)">
        <title>A reference genome for the long-term kleptoplast-retaining sea slug Elysia crispata morphotype clarki.</title>
        <authorList>
            <person name="Eastman K.E."/>
            <person name="Pendleton A.L."/>
            <person name="Shaikh M.A."/>
            <person name="Suttiyut T."/>
            <person name="Ogas R."/>
            <person name="Tomko P."/>
            <person name="Gavelis G."/>
            <person name="Widhalm J.R."/>
            <person name="Wisecaver J.H."/>
        </authorList>
    </citation>
    <scope>NUCLEOTIDE SEQUENCE</scope>
    <source>
        <strain evidence="1">ECLA1</strain>
    </source>
</reference>
<dbReference type="AlphaFoldDB" id="A0AAE0XQF6"/>
<protein>
    <submittedName>
        <fullName evidence="1">Uncharacterized protein</fullName>
    </submittedName>
</protein>
<keyword evidence="2" id="KW-1185">Reference proteome</keyword>
<evidence type="ECO:0000313" key="1">
    <source>
        <dbReference type="EMBL" id="KAK3703181.1"/>
    </source>
</evidence>